<gene>
    <name evidence="1" type="ORF">FHP91_16965</name>
</gene>
<keyword evidence="2" id="KW-1185">Reference proteome</keyword>
<reference evidence="1 2" key="1">
    <citation type="submission" date="2019-07" db="EMBL/GenBank/DDBJ databases">
        <title>The pathways for chlorine oxyanion respiration interact through the shared metabolite chlorate.</title>
        <authorList>
            <person name="Barnum T.P."/>
            <person name="Cheng Y."/>
            <person name="Hill K.A."/>
            <person name="Lucas L.N."/>
            <person name="Carlson H.K."/>
            <person name="Coates J.D."/>
        </authorList>
    </citation>
    <scope>NUCLEOTIDE SEQUENCE [LARGE SCALE GENOMIC DNA]</scope>
    <source>
        <strain evidence="1 2">SFB-3</strain>
    </source>
</reference>
<dbReference type="AlphaFoldDB" id="A0A557QKM9"/>
<sequence>MKLRTLLIGSLSALAGAVVGFLGAVKLFAIDVDLLSVPYANEPVTTTEPFTASDGAHSLVVPAGASLIHRYSPKGVPVYSLEFVGTLSSSPRTVPASDTGYFYVQ</sequence>
<proteinExistence type="predicted"/>
<evidence type="ECO:0000313" key="1">
    <source>
        <dbReference type="EMBL" id="TVO53461.1"/>
    </source>
</evidence>
<organism evidence="1 2">
    <name type="scientific">Denitromonas halophila</name>
    <dbReference type="NCBI Taxonomy" id="1629404"/>
    <lineage>
        <taxon>Bacteria</taxon>
        <taxon>Pseudomonadati</taxon>
        <taxon>Pseudomonadota</taxon>
        <taxon>Betaproteobacteria</taxon>
        <taxon>Rhodocyclales</taxon>
        <taxon>Zoogloeaceae</taxon>
        <taxon>Denitromonas</taxon>
    </lineage>
</organism>
<comment type="caution">
    <text evidence="1">The sequence shown here is derived from an EMBL/GenBank/DDBJ whole genome shotgun (WGS) entry which is preliminary data.</text>
</comment>
<evidence type="ECO:0000313" key="2">
    <source>
        <dbReference type="Proteomes" id="UP000319502"/>
    </source>
</evidence>
<name>A0A557QKM9_9RHOO</name>
<dbReference type="EMBL" id="VMNK01000015">
    <property type="protein sequence ID" value="TVO53461.1"/>
    <property type="molecule type" value="Genomic_DNA"/>
</dbReference>
<accession>A0A557QKM9</accession>
<protein>
    <submittedName>
        <fullName evidence="1">Uncharacterized protein</fullName>
    </submittedName>
</protein>
<dbReference type="RefSeq" id="WP_144310689.1">
    <property type="nucleotide sequence ID" value="NZ_VMNK01000015.1"/>
</dbReference>
<dbReference type="Proteomes" id="UP000319502">
    <property type="component" value="Unassembled WGS sequence"/>
</dbReference>